<feature type="transmembrane region" description="Helical" evidence="5">
    <location>
        <begin position="143"/>
        <end position="166"/>
    </location>
</feature>
<evidence type="ECO:0000256" key="4">
    <source>
        <dbReference type="ARBA" id="ARBA00023136"/>
    </source>
</evidence>
<comment type="subcellular location">
    <subcellularLocation>
        <location evidence="1">Membrane</location>
        <topology evidence="1">Multi-pass membrane protein</topology>
    </subcellularLocation>
</comment>
<feature type="transmembrane region" description="Helical" evidence="5">
    <location>
        <begin position="178"/>
        <end position="198"/>
    </location>
</feature>
<proteinExistence type="predicted"/>
<feature type="transmembrane region" description="Helical" evidence="5">
    <location>
        <begin position="232"/>
        <end position="254"/>
    </location>
</feature>
<feature type="transmembrane region" description="Helical" evidence="5">
    <location>
        <begin position="383"/>
        <end position="401"/>
    </location>
</feature>
<feature type="transmembrane region" description="Helical" evidence="5">
    <location>
        <begin position="266"/>
        <end position="283"/>
    </location>
</feature>
<dbReference type="PANTHER" id="PTHR10924:SF6">
    <property type="entry name" value="SOLUTE CARRIER FAMILY 49 MEMBER A3"/>
    <property type="match status" value="1"/>
</dbReference>
<keyword evidence="2 5" id="KW-0812">Transmembrane</keyword>
<dbReference type="PROSITE" id="PS50850">
    <property type="entry name" value="MFS"/>
    <property type="match status" value="1"/>
</dbReference>
<dbReference type="Gene3D" id="1.20.1250.20">
    <property type="entry name" value="MFS general substrate transporter like domains"/>
    <property type="match status" value="2"/>
</dbReference>
<dbReference type="KEGG" id="dwd:DSCW_65480"/>
<gene>
    <name evidence="7" type="ORF">DSCW_65480</name>
</gene>
<feature type="transmembrane region" description="Helical" evidence="5">
    <location>
        <begin position="108"/>
        <end position="131"/>
    </location>
</feature>
<dbReference type="AlphaFoldDB" id="A0A5K7ZH43"/>
<organism evidence="7 8">
    <name type="scientific">Desulfosarcina widdelii</name>
    <dbReference type="NCBI Taxonomy" id="947919"/>
    <lineage>
        <taxon>Bacteria</taxon>
        <taxon>Pseudomonadati</taxon>
        <taxon>Thermodesulfobacteriota</taxon>
        <taxon>Desulfobacteria</taxon>
        <taxon>Desulfobacterales</taxon>
        <taxon>Desulfosarcinaceae</taxon>
        <taxon>Desulfosarcina</taxon>
    </lineage>
</organism>
<feature type="transmembrane region" description="Helical" evidence="5">
    <location>
        <begin position="12"/>
        <end position="36"/>
    </location>
</feature>
<dbReference type="RefSeq" id="WP_155307693.1">
    <property type="nucleotide sequence ID" value="NZ_AP021875.1"/>
</dbReference>
<dbReference type="PANTHER" id="PTHR10924">
    <property type="entry name" value="MAJOR FACILITATOR SUPERFAMILY PROTEIN-RELATED"/>
    <property type="match status" value="1"/>
</dbReference>
<dbReference type="GO" id="GO:0016020">
    <property type="term" value="C:membrane"/>
    <property type="evidence" value="ECO:0007669"/>
    <property type="project" value="UniProtKB-SubCell"/>
</dbReference>
<evidence type="ECO:0000259" key="6">
    <source>
        <dbReference type="PROSITE" id="PS50850"/>
    </source>
</evidence>
<dbReference type="InterPro" id="IPR020846">
    <property type="entry name" value="MFS_dom"/>
</dbReference>
<feature type="transmembrane region" description="Helical" evidence="5">
    <location>
        <begin position="319"/>
        <end position="338"/>
    </location>
</feature>
<dbReference type="GO" id="GO:0022857">
    <property type="term" value="F:transmembrane transporter activity"/>
    <property type="evidence" value="ECO:0007669"/>
    <property type="project" value="InterPro"/>
</dbReference>
<protein>
    <recommendedName>
        <fullName evidence="6">Major facilitator superfamily (MFS) profile domain-containing protein</fullName>
    </recommendedName>
</protein>
<reference evidence="7 8" key="1">
    <citation type="submission" date="2019-11" db="EMBL/GenBank/DDBJ databases">
        <title>Comparative genomics of hydrocarbon-degrading Desulfosarcina strains.</title>
        <authorList>
            <person name="Watanabe M."/>
            <person name="Kojima H."/>
            <person name="Fukui M."/>
        </authorList>
    </citation>
    <scope>NUCLEOTIDE SEQUENCE [LARGE SCALE GENOMIC DNA]</scope>
    <source>
        <strain evidence="7 8">PP31</strain>
    </source>
</reference>
<feature type="domain" description="Major facilitator superfamily (MFS) profile" evidence="6">
    <location>
        <begin position="18"/>
        <end position="405"/>
    </location>
</feature>
<accession>A0A5K7ZH43</accession>
<dbReference type="InterPro" id="IPR036259">
    <property type="entry name" value="MFS_trans_sf"/>
</dbReference>
<evidence type="ECO:0000256" key="2">
    <source>
        <dbReference type="ARBA" id="ARBA00022692"/>
    </source>
</evidence>
<name>A0A5K7ZH43_9BACT</name>
<feature type="transmembrane region" description="Helical" evidence="5">
    <location>
        <begin position="295"/>
        <end position="313"/>
    </location>
</feature>
<keyword evidence="3 5" id="KW-1133">Transmembrane helix</keyword>
<dbReference type="SUPFAM" id="SSF103473">
    <property type="entry name" value="MFS general substrate transporter"/>
    <property type="match status" value="1"/>
</dbReference>
<dbReference type="InterPro" id="IPR011701">
    <property type="entry name" value="MFS"/>
</dbReference>
<evidence type="ECO:0000313" key="7">
    <source>
        <dbReference type="EMBL" id="BBO79131.1"/>
    </source>
</evidence>
<keyword evidence="4 5" id="KW-0472">Membrane</keyword>
<feature type="transmembrane region" description="Helical" evidence="5">
    <location>
        <begin position="358"/>
        <end position="377"/>
    </location>
</feature>
<feature type="transmembrane region" description="Helical" evidence="5">
    <location>
        <begin position="83"/>
        <end position="102"/>
    </location>
</feature>
<dbReference type="Pfam" id="PF07690">
    <property type="entry name" value="MFS_1"/>
    <property type="match status" value="1"/>
</dbReference>
<dbReference type="EMBL" id="AP021875">
    <property type="protein sequence ID" value="BBO79131.1"/>
    <property type="molecule type" value="Genomic_DNA"/>
</dbReference>
<feature type="transmembrane region" description="Helical" evidence="5">
    <location>
        <begin position="56"/>
        <end position="76"/>
    </location>
</feature>
<evidence type="ECO:0000256" key="5">
    <source>
        <dbReference type="SAM" id="Phobius"/>
    </source>
</evidence>
<evidence type="ECO:0000256" key="3">
    <source>
        <dbReference type="ARBA" id="ARBA00022989"/>
    </source>
</evidence>
<keyword evidence="8" id="KW-1185">Reference proteome</keyword>
<dbReference type="InterPro" id="IPR049680">
    <property type="entry name" value="FLVCR1-2_SLC49-like"/>
</dbReference>
<dbReference type="Proteomes" id="UP000427769">
    <property type="component" value="Chromosome"/>
</dbReference>
<evidence type="ECO:0000256" key="1">
    <source>
        <dbReference type="ARBA" id="ARBA00004141"/>
    </source>
</evidence>
<sequence>MNHRHKRLEEASGYRWVVLLVFSIITVVIQMQWLTFAPIAREACLFYQATPLQIDLLSLVFMLAFLVVCIPASFVIDTYGIRVGIGTGALLTGLFGVAKGIFATDYTLVLICQTGLAVAQPFIINAATKVAMRWFPANERATAVGLATLSQFVGVLIVMIVTPLLIQVDGEGTADLASMLRIYGGVAAAATVLLLLFLRERPSGDPGRSSTEAPFSFLPGLKHILALKDMQIVLLVFMVGLGAFNAISTCIDQICQLKGFSIEQTSMVGGILLAAGILGGLTLPPLSDRLKRRKAFLVLAMAGIVPALIAMTVATGYPLVLLSAFVFGFFLLGTGGPIGFQYSAEICRPAPESTSQGLILLMGQVSGILFVLGMNTVGVVPLLWLFVLLAFASVGLCGRLTESEIE</sequence>
<dbReference type="OrthoDB" id="5315372at2"/>
<evidence type="ECO:0000313" key="8">
    <source>
        <dbReference type="Proteomes" id="UP000427769"/>
    </source>
</evidence>